<evidence type="ECO:0000256" key="4">
    <source>
        <dbReference type="ARBA" id="ARBA00022563"/>
    </source>
</evidence>
<dbReference type="CDD" id="cd00081">
    <property type="entry name" value="Hint"/>
    <property type="match status" value="1"/>
</dbReference>
<dbReference type="Gene3D" id="2.170.16.10">
    <property type="entry name" value="Hedgehog/Intein (Hint) domain"/>
    <property type="match status" value="1"/>
</dbReference>
<dbReference type="PROSITE" id="PS00860">
    <property type="entry name" value="GTP_CYCLOHYDROL_1_2"/>
    <property type="match status" value="1"/>
</dbReference>
<evidence type="ECO:0000313" key="9">
    <source>
        <dbReference type="Proteomes" id="UP000658656"/>
    </source>
</evidence>
<dbReference type="GO" id="GO:0046654">
    <property type="term" value="P:tetrahydrofolate biosynthetic process"/>
    <property type="evidence" value="ECO:0007669"/>
    <property type="project" value="UniProtKB-UniRule"/>
</dbReference>
<dbReference type="SUPFAM" id="SSF55620">
    <property type="entry name" value="Tetrahydrobiopterin biosynthesis enzymes-like"/>
    <property type="match status" value="2"/>
</dbReference>
<feature type="binding site" evidence="6">
    <location>
        <position position="345"/>
    </location>
    <ligand>
        <name>Zn(2+)</name>
        <dbReference type="ChEBI" id="CHEBI:29105"/>
    </ligand>
</feature>
<protein>
    <recommendedName>
        <fullName evidence="6">GTP cyclohydrolase 1</fullName>
        <ecNumber evidence="6">3.5.4.16</ecNumber>
    </recommendedName>
    <alternativeName>
        <fullName evidence="6">GTP cyclohydrolase I</fullName>
        <shortName evidence="6">GTP-CH-I</shortName>
    </alternativeName>
</protein>
<evidence type="ECO:0000313" key="8">
    <source>
        <dbReference type="EMBL" id="GHF74670.1"/>
    </source>
</evidence>
<sequence>MVPAKGSTAATPTSRTVKIDSELTRENGPVFDQARAEKAVRELLLAVGEDPDRDGLRDTPARVARAYQEMFAGLYVDPDAVLDRTFDEAHEELVLVTDIPIYSTCVPGEQPVDAVGGRKQARDVEVGDKLWTLAQGRVEETTVTRISSHRTRELVEVVTSAGAFRVTPDHPLATPQGWLEAKDVEGTCVEWTDVRSMSRARRAPALVGAPVVADDWYRRHGFAQYDYATGLAESEYVEVRSVRPVVEPCTVYSYKCEPHPTFLVAGHLTHNCEHHLVPFHGVAHIGYIPNGQGKVTGLSKLARLVDLYAKRPQVQERLTSQVADALDRRLKPRGVIVVIEAEHLCMSMRGIRKAGARTTTSAVRGLLQSSASTRAEALELIKGRR</sequence>
<dbReference type="HAMAP" id="MF_00223">
    <property type="entry name" value="FolE"/>
    <property type="match status" value="1"/>
</dbReference>
<keyword evidence="9" id="KW-1185">Reference proteome</keyword>
<dbReference type="Gene3D" id="1.10.286.10">
    <property type="match status" value="1"/>
</dbReference>
<keyword evidence="6" id="KW-0547">Nucleotide-binding</keyword>
<gene>
    <name evidence="6" type="primary">folE</name>
    <name evidence="8" type="ORF">GCM10017566_55600</name>
</gene>
<dbReference type="PROSITE" id="PS50817">
    <property type="entry name" value="INTEIN_N_TER"/>
    <property type="match status" value="1"/>
</dbReference>
<dbReference type="InterPro" id="IPR003587">
    <property type="entry name" value="Hint_dom_N"/>
</dbReference>
<dbReference type="Gene3D" id="3.30.1130.10">
    <property type="match status" value="1"/>
</dbReference>
<accession>A0A8H9J1K1</accession>
<evidence type="ECO:0000256" key="6">
    <source>
        <dbReference type="HAMAP-Rule" id="MF_00223"/>
    </source>
</evidence>
<proteinExistence type="inferred from homology"/>
<comment type="catalytic activity">
    <reaction evidence="1 6">
        <text>GTP + H2O = 7,8-dihydroneopterin 3'-triphosphate + formate + H(+)</text>
        <dbReference type="Rhea" id="RHEA:17473"/>
        <dbReference type="ChEBI" id="CHEBI:15377"/>
        <dbReference type="ChEBI" id="CHEBI:15378"/>
        <dbReference type="ChEBI" id="CHEBI:15740"/>
        <dbReference type="ChEBI" id="CHEBI:37565"/>
        <dbReference type="ChEBI" id="CHEBI:58462"/>
        <dbReference type="EC" id="3.5.4.16"/>
    </reaction>
</comment>
<dbReference type="FunFam" id="1.10.286.10:FF:000001">
    <property type="entry name" value="GTP cyclohydrolase 1"/>
    <property type="match status" value="1"/>
</dbReference>
<evidence type="ECO:0000256" key="5">
    <source>
        <dbReference type="ARBA" id="ARBA00022801"/>
    </source>
</evidence>
<keyword evidence="6" id="KW-0342">GTP-binding</keyword>
<comment type="subunit">
    <text evidence="6">Homopolymer.</text>
</comment>
<reference evidence="8" key="2">
    <citation type="submission" date="2020-09" db="EMBL/GenBank/DDBJ databases">
        <authorList>
            <person name="Sun Q."/>
            <person name="Zhou Y."/>
        </authorList>
    </citation>
    <scope>NUCLEOTIDE SEQUENCE</scope>
    <source>
        <strain evidence="8">CGMCC 4.7679</strain>
    </source>
</reference>
<dbReference type="FunFam" id="3.30.1130.10:FF:000001">
    <property type="entry name" value="GTP cyclohydrolase 1"/>
    <property type="match status" value="1"/>
</dbReference>
<name>A0A8H9J1K1_9PSEU</name>
<dbReference type="PANTHER" id="PTHR11109:SF7">
    <property type="entry name" value="GTP CYCLOHYDROLASE 1"/>
    <property type="match status" value="1"/>
</dbReference>
<dbReference type="SMART" id="SM00306">
    <property type="entry name" value="HintN"/>
    <property type="match status" value="1"/>
</dbReference>
<dbReference type="GO" id="GO:0003934">
    <property type="term" value="F:GTP cyclohydrolase I activity"/>
    <property type="evidence" value="ECO:0007669"/>
    <property type="project" value="UniProtKB-UniRule"/>
</dbReference>
<dbReference type="UniPathway" id="UPA00848">
    <property type="reaction ID" value="UER00151"/>
</dbReference>
<dbReference type="GO" id="GO:0006729">
    <property type="term" value="P:tetrahydrobiopterin biosynthetic process"/>
    <property type="evidence" value="ECO:0007669"/>
    <property type="project" value="TreeGrafter"/>
</dbReference>
<dbReference type="InterPro" id="IPR036844">
    <property type="entry name" value="Hint_dom_sf"/>
</dbReference>
<organism evidence="8 9">
    <name type="scientific">Amycolatopsis bartoniae</name>
    <dbReference type="NCBI Taxonomy" id="941986"/>
    <lineage>
        <taxon>Bacteria</taxon>
        <taxon>Bacillati</taxon>
        <taxon>Actinomycetota</taxon>
        <taxon>Actinomycetes</taxon>
        <taxon>Pseudonocardiales</taxon>
        <taxon>Pseudonocardiaceae</taxon>
        <taxon>Amycolatopsis</taxon>
    </lineage>
</organism>
<dbReference type="SUPFAM" id="SSF51294">
    <property type="entry name" value="Hedgehog/intein (Hint) domain"/>
    <property type="match status" value="1"/>
</dbReference>
<comment type="caution">
    <text evidence="8">The sequence shown here is derived from an EMBL/GenBank/DDBJ whole genome shotgun (WGS) entry which is preliminary data.</text>
</comment>
<dbReference type="GO" id="GO:0005737">
    <property type="term" value="C:cytoplasm"/>
    <property type="evidence" value="ECO:0007669"/>
    <property type="project" value="TreeGrafter"/>
</dbReference>
<dbReference type="InterPro" id="IPR020602">
    <property type="entry name" value="GTP_CycHdrlase_I_dom"/>
</dbReference>
<dbReference type="InterPro" id="IPR043133">
    <property type="entry name" value="GTP-CH-I_C/QueF"/>
</dbReference>
<dbReference type="GO" id="GO:0016539">
    <property type="term" value="P:intein-mediated protein splicing"/>
    <property type="evidence" value="ECO:0007669"/>
    <property type="project" value="InterPro"/>
</dbReference>
<dbReference type="NCBIfam" id="NF006826">
    <property type="entry name" value="PRK09347.1-3"/>
    <property type="match status" value="1"/>
</dbReference>
<keyword evidence="6" id="KW-0479">Metal-binding</keyword>
<evidence type="ECO:0000256" key="2">
    <source>
        <dbReference type="ARBA" id="ARBA00005080"/>
    </source>
</evidence>
<dbReference type="InterPro" id="IPR018234">
    <property type="entry name" value="GTP_CycHdrlase_I_CS"/>
</dbReference>
<dbReference type="InterPro" id="IPR043134">
    <property type="entry name" value="GTP-CH-I_N"/>
</dbReference>
<feature type="binding site" evidence="6">
    <location>
        <position position="272"/>
    </location>
    <ligand>
        <name>Zn(2+)</name>
        <dbReference type="ChEBI" id="CHEBI:29105"/>
    </ligand>
</feature>
<dbReference type="InterPro" id="IPR001474">
    <property type="entry name" value="GTP_CycHdrlase_I"/>
</dbReference>
<dbReference type="Pfam" id="PF01227">
    <property type="entry name" value="GTP_cyclohydroI"/>
    <property type="match status" value="2"/>
</dbReference>
<dbReference type="GO" id="GO:0006730">
    <property type="term" value="P:one-carbon metabolic process"/>
    <property type="evidence" value="ECO:0007669"/>
    <property type="project" value="UniProtKB-UniRule"/>
</dbReference>
<comment type="pathway">
    <text evidence="2 6">Cofactor biosynthesis; 7,8-dihydroneopterin triphosphate biosynthesis; 7,8-dihydroneopterin triphosphate from GTP: step 1/1.</text>
</comment>
<dbReference type="PANTHER" id="PTHR11109">
    <property type="entry name" value="GTP CYCLOHYDROLASE I"/>
    <property type="match status" value="1"/>
</dbReference>
<keyword evidence="6" id="KW-0862">Zinc</keyword>
<keyword evidence="5 6" id="KW-0378">Hydrolase</keyword>
<feature type="domain" description="Hint" evidence="7">
    <location>
        <begin position="103"/>
        <end position="193"/>
    </location>
</feature>
<evidence type="ECO:0000259" key="7">
    <source>
        <dbReference type="SMART" id="SM00306"/>
    </source>
</evidence>
<dbReference type="AlphaFoldDB" id="A0A8H9J1K1"/>
<dbReference type="Proteomes" id="UP000658656">
    <property type="component" value="Unassembled WGS sequence"/>
</dbReference>
<dbReference type="EMBL" id="BNAV01000010">
    <property type="protein sequence ID" value="GHF74670.1"/>
    <property type="molecule type" value="Genomic_DNA"/>
</dbReference>
<keyword evidence="4 6" id="KW-0554">One-carbon metabolism</keyword>
<evidence type="ECO:0000256" key="3">
    <source>
        <dbReference type="ARBA" id="ARBA00008085"/>
    </source>
</evidence>
<dbReference type="EC" id="3.5.4.16" evidence="6"/>
<reference evidence="8" key="1">
    <citation type="journal article" date="2014" name="Int. J. Syst. Evol. Microbiol.">
        <title>Complete genome sequence of Corynebacterium casei LMG S-19264T (=DSM 44701T), isolated from a smear-ripened cheese.</title>
        <authorList>
            <consortium name="US DOE Joint Genome Institute (JGI-PGF)"/>
            <person name="Walter F."/>
            <person name="Albersmeier A."/>
            <person name="Kalinowski J."/>
            <person name="Ruckert C."/>
        </authorList>
    </citation>
    <scope>NUCLEOTIDE SEQUENCE</scope>
    <source>
        <strain evidence="8">CGMCC 4.7679</strain>
    </source>
</reference>
<dbReference type="GO" id="GO:0005525">
    <property type="term" value="F:GTP binding"/>
    <property type="evidence" value="ECO:0007669"/>
    <property type="project" value="UniProtKB-KW"/>
</dbReference>
<feature type="binding site" evidence="6">
    <location>
        <position position="275"/>
    </location>
    <ligand>
        <name>Zn(2+)</name>
        <dbReference type="ChEBI" id="CHEBI:29105"/>
    </ligand>
</feature>
<comment type="similarity">
    <text evidence="3 6">Belongs to the GTP cyclohydrolase I family.</text>
</comment>
<dbReference type="InterPro" id="IPR006141">
    <property type="entry name" value="Intein_N"/>
</dbReference>
<dbReference type="GO" id="GO:0008270">
    <property type="term" value="F:zinc ion binding"/>
    <property type="evidence" value="ECO:0007669"/>
    <property type="project" value="UniProtKB-UniRule"/>
</dbReference>
<evidence type="ECO:0000256" key="1">
    <source>
        <dbReference type="ARBA" id="ARBA00001052"/>
    </source>
</evidence>